<feature type="region of interest" description="Disordered" evidence="1">
    <location>
        <begin position="1"/>
        <end position="98"/>
    </location>
</feature>
<accession>A0ABQ7SGM3</accession>
<reference evidence="3 4" key="1">
    <citation type="journal article" date="2022" name="Gigascience">
        <title>A chromosome-level genome assembly and annotation of the desert horned lizard, Phrynosoma platyrhinos, provides insight into chromosomal rearrangements among reptiles.</title>
        <authorList>
            <person name="Koochekian N."/>
            <person name="Ascanio A."/>
            <person name="Farleigh K."/>
            <person name="Card D.C."/>
            <person name="Schield D.R."/>
            <person name="Castoe T.A."/>
            <person name="Jezkova T."/>
        </authorList>
    </citation>
    <scope>NUCLEOTIDE SEQUENCE [LARGE SCALE GENOMIC DNA]</scope>
    <source>
        <strain evidence="3">NK-2021</strain>
    </source>
</reference>
<comment type="caution">
    <text evidence="3">The sequence shown here is derived from an EMBL/GenBank/DDBJ whole genome shotgun (WGS) entry which is preliminary data.</text>
</comment>
<dbReference type="EMBL" id="JAIPUX010005290">
    <property type="protein sequence ID" value="KAH0616516.1"/>
    <property type="molecule type" value="Genomic_DNA"/>
</dbReference>
<evidence type="ECO:0000256" key="1">
    <source>
        <dbReference type="SAM" id="MobiDB-lite"/>
    </source>
</evidence>
<feature type="compositionally biased region" description="Basic and acidic residues" evidence="1">
    <location>
        <begin position="11"/>
        <end position="26"/>
    </location>
</feature>
<feature type="domain" description="LRRK2 ARM repeat" evidence="2">
    <location>
        <begin position="105"/>
        <end position="204"/>
    </location>
</feature>
<evidence type="ECO:0000313" key="3">
    <source>
        <dbReference type="EMBL" id="KAH0616516.1"/>
    </source>
</evidence>
<evidence type="ECO:0000313" key="4">
    <source>
        <dbReference type="Proteomes" id="UP000826234"/>
    </source>
</evidence>
<proteinExistence type="predicted"/>
<name>A0ABQ7SGM3_PHRPL</name>
<dbReference type="Proteomes" id="UP000826234">
    <property type="component" value="Unassembled WGS sequence"/>
</dbReference>
<dbReference type="InterPro" id="IPR056597">
    <property type="entry name" value="ARM_LRRK2"/>
</dbReference>
<evidence type="ECO:0000259" key="2">
    <source>
        <dbReference type="Pfam" id="PF23744"/>
    </source>
</evidence>
<organism evidence="3 4">
    <name type="scientific">Phrynosoma platyrhinos</name>
    <name type="common">Desert horned lizard</name>
    <dbReference type="NCBI Taxonomy" id="52577"/>
    <lineage>
        <taxon>Eukaryota</taxon>
        <taxon>Metazoa</taxon>
        <taxon>Chordata</taxon>
        <taxon>Craniata</taxon>
        <taxon>Vertebrata</taxon>
        <taxon>Euteleostomi</taxon>
        <taxon>Lepidosauria</taxon>
        <taxon>Squamata</taxon>
        <taxon>Bifurcata</taxon>
        <taxon>Unidentata</taxon>
        <taxon>Episquamata</taxon>
        <taxon>Toxicofera</taxon>
        <taxon>Iguania</taxon>
        <taxon>Phrynosomatidae</taxon>
        <taxon>Phrynosomatinae</taxon>
        <taxon>Phrynosoma</taxon>
    </lineage>
</organism>
<sequence>MTPSSPPSDPSVERRGKGKRESKAGGEGETEREEEAASSFPGLSEGAASVSLLGLGKTGNGLPPSLANLGSLSGPATRAMASDKGGHNMEQEEEEEEERREAALKKLIVRLKNVQEGKQIETLVQILQDLLSLASWQSGPKLFRGKNLHLPLLLVLVSYMRVASVQQVGWSLLCKLIEICPDTLQRLAAPQGIGKDWDVLGVHQ</sequence>
<dbReference type="Pfam" id="PF23744">
    <property type="entry name" value="ARM_LRRK2"/>
    <property type="match status" value="1"/>
</dbReference>
<protein>
    <recommendedName>
        <fullName evidence="2">LRRK2 ARM repeat domain-containing protein</fullName>
    </recommendedName>
</protein>
<keyword evidence="4" id="KW-1185">Reference proteome</keyword>
<gene>
    <name evidence="3" type="ORF">JD844_027667</name>
</gene>